<dbReference type="InterPro" id="IPR040919">
    <property type="entry name" value="Asparaginase_C"/>
</dbReference>
<feature type="binding site" evidence="5">
    <location>
        <begin position="90"/>
        <end position="91"/>
    </location>
    <ligand>
        <name>substrate</name>
    </ligand>
</feature>
<dbReference type="NCBIfam" id="TIGR00519">
    <property type="entry name" value="asnASE_I"/>
    <property type="match status" value="1"/>
</dbReference>
<proteinExistence type="inferred from homology"/>
<organism evidence="10 11">
    <name type="scientific">Candidatus Limisoma faecipullorum</name>
    <dbReference type="NCBI Taxonomy" id="2840854"/>
    <lineage>
        <taxon>Bacteria</taxon>
        <taxon>Pseudomonadati</taxon>
        <taxon>Bacteroidota</taxon>
        <taxon>Bacteroidia</taxon>
        <taxon>Bacteroidales</taxon>
        <taxon>Candidatus Limisoma</taxon>
    </lineage>
</organism>
<dbReference type="InterPro" id="IPR027473">
    <property type="entry name" value="L-asparaginase_C"/>
</dbReference>
<reference evidence="10" key="2">
    <citation type="journal article" date="2021" name="PeerJ">
        <title>Extensive microbial diversity within the chicken gut microbiome revealed by metagenomics and culture.</title>
        <authorList>
            <person name="Gilroy R."/>
            <person name="Ravi A."/>
            <person name="Getino M."/>
            <person name="Pursley I."/>
            <person name="Horton D.L."/>
            <person name="Alikhan N.F."/>
            <person name="Baker D."/>
            <person name="Gharbi K."/>
            <person name="Hall N."/>
            <person name="Watson M."/>
            <person name="Adriaenssens E.M."/>
            <person name="Foster-Nyarko E."/>
            <person name="Jarju S."/>
            <person name="Secka A."/>
            <person name="Antonio M."/>
            <person name="Oren A."/>
            <person name="Chaudhuri R.R."/>
            <person name="La Ragione R."/>
            <person name="Hildebrand F."/>
            <person name="Pallen M.J."/>
        </authorList>
    </citation>
    <scope>NUCLEOTIDE SEQUENCE</scope>
    <source>
        <strain evidence="10">6919</strain>
    </source>
</reference>
<dbReference type="GO" id="GO:0009066">
    <property type="term" value="P:aspartate family amino acid metabolic process"/>
    <property type="evidence" value="ECO:0007669"/>
    <property type="project" value="UniProtKB-ARBA"/>
</dbReference>
<dbReference type="Pfam" id="PF17763">
    <property type="entry name" value="Asparaginase_C"/>
    <property type="match status" value="1"/>
</dbReference>
<feature type="binding site" evidence="5">
    <location>
        <position position="59"/>
    </location>
    <ligand>
        <name>substrate</name>
    </ligand>
</feature>
<dbReference type="PROSITE" id="PS00144">
    <property type="entry name" value="ASN_GLN_ASE_1"/>
    <property type="match status" value="1"/>
</dbReference>
<name>A0A9D9IQN4_9BACT</name>
<evidence type="ECO:0000259" key="9">
    <source>
        <dbReference type="Pfam" id="PF17763"/>
    </source>
</evidence>
<comment type="caution">
    <text evidence="10">The sequence shown here is derived from an EMBL/GenBank/DDBJ whole genome shotgun (WGS) entry which is preliminary data.</text>
</comment>
<dbReference type="InterPro" id="IPR041725">
    <property type="entry name" value="L-asparaginase_I"/>
</dbReference>
<gene>
    <name evidence="10" type="ORF">IAB88_08530</name>
</gene>
<dbReference type="EC" id="3.5.1.1" evidence="2"/>
<dbReference type="Gene3D" id="3.40.50.40">
    <property type="match status" value="1"/>
</dbReference>
<accession>A0A9D9IQN4</accession>
<dbReference type="GO" id="GO:0004067">
    <property type="term" value="F:asparaginase activity"/>
    <property type="evidence" value="ECO:0007669"/>
    <property type="project" value="UniProtKB-UniRule"/>
</dbReference>
<dbReference type="PANTHER" id="PTHR11707">
    <property type="entry name" value="L-ASPARAGINASE"/>
    <property type="match status" value="1"/>
</dbReference>
<feature type="active site" evidence="7">
    <location>
        <position position="90"/>
    </location>
</feature>
<dbReference type="PROSITE" id="PS51732">
    <property type="entry name" value="ASN_GLN_ASE_3"/>
    <property type="match status" value="1"/>
</dbReference>
<dbReference type="InterPro" id="IPR036152">
    <property type="entry name" value="Asp/glu_Ase-like_sf"/>
</dbReference>
<dbReference type="InterPro" id="IPR027475">
    <property type="entry name" value="Asparaginase/glutaminase_AS2"/>
</dbReference>
<dbReference type="InterPro" id="IPR006034">
    <property type="entry name" value="Asparaginase/glutaminase-like"/>
</dbReference>
<dbReference type="Proteomes" id="UP000823598">
    <property type="component" value="Unassembled WGS sequence"/>
</dbReference>
<dbReference type="PANTHER" id="PTHR11707:SF28">
    <property type="entry name" value="60 KDA LYSOPHOSPHOLIPASE"/>
    <property type="match status" value="1"/>
</dbReference>
<protein>
    <recommendedName>
        <fullName evidence="2">asparaginase</fullName>
        <ecNumber evidence="2">3.5.1.1</ecNumber>
    </recommendedName>
</protein>
<dbReference type="PIRSF" id="PIRSF500176">
    <property type="entry name" value="L_ASNase"/>
    <property type="match status" value="1"/>
</dbReference>
<evidence type="ECO:0000313" key="10">
    <source>
        <dbReference type="EMBL" id="MBO8477023.1"/>
    </source>
</evidence>
<feature type="domain" description="Asparaginase/glutaminase C-terminal" evidence="9">
    <location>
        <begin position="217"/>
        <end position="332"/>
    </location>
</feature>
<evidence type="ECO:0000256" key="2">
    <source>
        <dbReference type="ARBA" id="ARBA00012920"/>
    </source>
</evidence>
<dbReference type="InterPro" id="IPR020827">
    <property type="entry name" value="Asparaginase/glutaminase_AS1"/>
</dbReference>
<dbReference type="InterPro" id="IPR037152">
    <property type="entry name" value="L-asparaginase_N_sf"/>
</dbReference>
<dbReference type="Gene3D" id="3.40.50.1170">
    <property type="entry name" value="L-asparaginase, N-terminal domain"/>
    <property type="match status" value="1"/>
</dbReference>
<keyword evidence="3" id="KW-0378">Hydrolase</keyword>
<dbReference type="PIRSF" id="PIRSF001220">
    <property type="entry name" value="L-ASNase_gatD"/>
    <property type="match status" value="1"/>
</dbReference>
<dbReference type="EMBL" id="JADIMC010000098">
    <property type="protein sequence ID" value="MBO8477023.1"/>
    <property type="molecule type" value="Genomic_DNA"/>
</dbReference>
<dbReference type="PRINTS" id="PR00139">
    <property type="entry name" value="ASNGLNASE"/>
</dbReference>
<evidence type="ECO:0000313" key="11">
    <source>
        <dbReference type="Proteomes" id="UP000823598"/>
    </source>
</evidence>
<comment type="similarity">
    <text evidence="1">Belongs to the asparaginase 1 family.</text>
</comment>
<dbReference type="InterPro" id="IPR027474">
    <property type="entry name" value="L-asparaginase_N"/>
</dbReference>
<evidence type="ECO:0000256" key="7">
    <source>
        <dbReference type="PROSITE-ProRule" id="PRU10100"/>
    </source>
</evidence>
<dbReference type="CDD" id="cd08963">
    <property type="entry name" value="L-asparaginase_I"/>
    <property type="match status" value="1"/>
</dbReference>
<reference evidence="10" key="1">
    <citation type="submission" date="2020-10" db="EMBL/GenBank/DDBJ databases">
        <authorList>
            <person name="Gilroy R."/>
        </authorList>
    </citation>
    <scope>NUCLEOTIDE SEQUENCE</scope>
    <source>
        <strain evidence="10">6919</strain>
    </source>
</reference>
<feature type="domain" description="L-asparaginase N-terminal" evidence="8">
    <location>
        <begin position="5"/>
        <end position="197"/>
    </location>
</feature>
<feature type="active site" description="O-isoaspartyl threonine intermediate" evidence="4">
    <location>
        <position position="14"/>
    </location>
</feature>
<dbReference type="AlphaFoldDB" id="A0A9D9IQN4"/>
<dbReference type="Pfam" id="PF00710">
    <property type="entry name" value="Asparaginase"/>
    <property type="match status" value="1"/>
</dbReference>
<evidence type="ECO:0000256" key="4">
    <source>
        <dbReference type="PIRSR" id="PIRSR001220-1"/>
    </source>
</evidence>
<dbReference type="SUPFAM" id="SSF53774">
    <property type="entry name" value="Glutaminase/Asparaginase"/>
    <property type="match status" value="1"/>
</dbReference>
<dbReference type="PROSITE" id="PS00917">
    <property type="entry name" value="ASN_GLN_ASE_2"/>
    <property type="match status" value="1"/>
</dbReference>
<dbReference type="FunFam" id="3.40.50.1170:FF:000001">
    <property type="entry name" value="L-asparaginase 2"/>
    <property type="match status" value="1"/>
</dbReference>
<dbReference type="InterPro" id="IPR006033">
    <property type="entry name" value="AsnA_fam"/>
</dbReference>
<evidence type="ECO:0000256" key="3">
    <source>
        <dbReference type="ARBA" id="ARBA00022801"/>
    </source>
</evidence>
<feature type="active site" evidence="6">
    <location>
        <position position="14"/>
    </location>
</feature>
<dbReference type="SFLD" id="SFLDS00057">
    <property type="entry name" value="Glutaminase/Asparaginase"/>
    <property type="match status" value="1"/>
</dbReference>
<evidence type="ECO:0000256" key="1">
    <source>
        <dbReference type="ARBA" id="ARBA00010518"/>
    </source>
</evidence>
<evidence type="ECO:0000256" key="5">
    <source>
        <dbReference type="PIRSR" id="PIRSR001220-2"/>
    </source>
</evidence>
<evidence type="ECO:0000256" key="6">
    <source>
        <dbReference type="PROSITE-ProRule" id="PRU10099"/>
    </source>
</evidence>
<evidence type="ECO:0000259" key="8">
    <source>
        <dbReference type="Pfam" id="PF00710"/>
    </source>
</evidence>
<sequence length="344" mass="38411">MHKPKILIIYTGGTIGMIEDPATHSLQPFDFTHLIDNVPKIKKLDYEISNIQFHPPIDSANMDTDRWVEIARSIEDNYANYDGFVVLHGTDTMAYTASALSFMLENLHKPVIITGSQLPVGEVRTDGEENLITALQIAAAVGKDGNPMVQEVAILFEDYLWRGNRSTKMSADHFNAFKSNNYPYLAKIGLDIQFHEEALWRVAARRPLKVQYEMDRNVMFLQLFPGMTEPTVRHMLSTPDIKGIVLKTYGAGNAPTYEWFVDLIRSAVERGIVIVNVTQCVNGGVDSERYMTGNVLSAAGVVSGHDITSEAAITKLMYLFGMGLRPEQVKKYLNCSLCGEVSIQ</sequence>
<dbReference type="FunFam" id="3.40.50.40:FF:000001">
    <property type="entry name" value="L-asparaginase 1"/>
    <property type="match status" value="1"/>
</dbReference>
<dbReference type="SMART" id="SM00870">
    <property type="entry name" value="Asparaginase"/>
    <property type="match status" value="1"/>
</dbReference>